<dbReference type="Proteomes" id="UP000068167">
    <property type="component" value="Chromosome"/>
</dbReference>
<name>A0A0K1S5M4_9CHRO</name>
<dbReference type="PATRIC" id="fig|1638788.3.peg.4562"/>
<keyword evidence="3" id="KW-1185">Reference proteome</keyword>
<proteinExistence type="predicted"/>
<sequence>MSSRLWGQRNTTFLLFILAFLFWIMRLLAAFDRYPDSVSLTLEPVATDSQKFDLYLTLHLQAQIQSLLGGEIKWGLKGGKLDFVLVNCHLTPNPLSSQELYINRINNYQWRLSFKSVQSIFTGALERINLGTVSVEEEPYHLTVQFSLTAADICITETSGLWKHDLSPNKHSILERKLAFFLMENQFDAFLSRISLGSSQVELDNVLVEPKPAASENLEKLQTQIEGIYAAVSDDFLELAQLAELNPLTDFTGANLLAAELSGISLGMANLYQANLRGANLTDADLSEINGSHASFKGADLSGALLANADLSYADFYRSSLALANLIGSNLAGANLVEVNITQANLSGAKVQGAKFADNVGMTEELRENLRLRGAFCD</sequence>
<organism evidence="2 3">
    <name type="scientific">Microcystis panniformis FACHB-1757</name>
    <dbReference type="NCBI Taxonomy" id="1638788"/>
    <lineage>
        <taxon>Bacteria</taxon>
        <taxon>Bacillati</taxon>
        <taxon>Cyanobacteriota</taxon>
        <taxon>Cyanophyceae</taxon>
        <taxon>Oscillatoriophycideae</taxon>
        <taxon>Chroococcales</taxon>
        <taxon>Microcystaceae</taxon>
        <taxon>Microcystis</taxon>
    </lineage>
</organism>
<dbReference type="AlphaFoldDB" id="A0A0K1S5M4"/>
<keyword evidence="1" id="KW-0677">Repeat</keyword>
<evidence type="ECO:0000313" key="2">
    <source>
        <dbReference type="EMBL" id="AKV69434.1"/>
    </source>
</evidence>
<gene>
    <name evidence="2" type="ORF">VL20_4527</name>
</gene>
<dbReference type="PANTHER" id="PTHR47485:SF1">
    <property type="entry name" value="THYLAKOID LUMENAL 17.4 KDA PROTEIN, CHLOROPLASTIC"/>
    <property type="match status" value="1"/>
</dbReference>
<reference evidence="2 3" key="1">
    <citation type="journal article" date="2016" name="Stand. Genomic Sci.">
        <title>Complete genome sequence and genomic characterization of Microcystis panniformis FACHB 1757 by third-generation sequencing.</title>
        <authorList>
            <person name="Zhang J.Y."/>
            <person name="Guan R."/>
            <person name="Zhang H.J."/>
            <person name="Li H."/>
            <person name="Xiao P."/>
            <person name="Yu G.L."/>
            <person name="Du L."/>
            <person name="Cao D.M."/>
            <person name="Zhu B.C."/>
            <person name="Li R.H."/>
            <person name="Lu Z.H."/>
        </authorList>
    </citation>
    <scope>NUCLEOTIDE SEQUENCE [LARGE SCALE GENOMIC DNA]</scope>
    <source>
        <strain evidence="2 3">FACHB-1757</strain>
    </source>
</reference>
<evidence type="ECO:0000313" key="3">
    <source>
        <dbReference type="Proteomes" id="UP000068167"/>
    </source>
</evidence>
<dbReference type="Gene3D" id="2.160.20.80">
    <property type="entry name" value="E3 ubiquitin-protein ligase SopA"/>
    <property type="match status" value="1"/>
</dbReference>
<dbReference type="PANTHER" id="PTHR47485">
    <property type="entry name" value="THYLAKOID LUMENAL 17.4 KDA PROTEIN, CHLOROPLASTIC"/>
    <property type="match status" value="1"/>
</dbReference>
<accession>A0A0K1S5M4</accession>
<dbReference type="Pfam" id="PF00805">
    <property type="entry name" value="Pentapeptide"/>
    <property type="match status" value="2"/>
</dbReference>
<dbReference type="KEGG" id="mpk:VL20_4527"/>
<evidence type="ECO:0000256" key="1">
    <source>
        <dbReference type="ARBA" id="ARBA00022737"/>
    </source>
</evidence>
<dbReference type="SUPFAM" id="SSF141571">
    <property type="entry name" value="Pentapeptide repeat-like"/>
    <property type="match status" value="1"/>
</dbReference>
<dbReference type="InterPro" id="IPR001646">
    <property type="entry name" value="5peptide_repeat"/>
</dbReference>
<protein>
    <submittedName>
        <fullName evidence="2">Pentapeptide repeat</fullName>
    </submittedName>
</protein>
<dbReference type="EMBL" id="CP011339">
    <property type="protein sequence ID" value="AKV69434.1"/>
    <property type="molecule type" value="Genomic_DNA"/>
</dbReference>